<reference evidence="1 2" key="1">
    <citation type="submission" date="2016-11" db="EMBL/GenBank/DDBJ databases">
        <title>Networking in microbes: conjugative elements and plasmids in the genus Alteromonas.</title>
        <authorList>
            <person name="Lopez-Perez M."/>
            <person name="Ramon-Marco N."/>
            <person name="Rodriguez-Valera F."/>
        </authorList>
    </citation>
    <scope>NUCLEOTIDE SEQUENCE [LARGE SCALE GENOMIC DNA]</scope>
    <source>
        <strain evidence="1 2">CP48</strain>
        <plasmid evidence="2">pamcp48-600</plasmid>
    </source>
</reference>
<dbReference type="Gene3D" id="1.10.260.40">
    <property type="entry name" value="lambda repressor-like DNA-binding domains"/>
    <property type="match status" value="1"/>
</dbReference>
<dbReference type="RefSeq" id="WP_071960917.1">
    <property type="nucleotide sequence ID" value="NZ_CP018025.1"/>
</dbReference>
<dbReference type="InterPro" id="IPR010982">
    <property type="entry name" value="Lambda_DNA-bd_dom_sf"/>
</dbReference>
<protein>
    <submittedName>
        <fullName evidence="1">Uncharacterized protein</fullName>
    </submittedName>
</protein>
<organism evidence="1 2">
    <name type="scientific">Alteromonas mediterranea</name>
    <dbReference type="NCBI Taxonomy" id="314275"/>
    <lineage>
        <taxon>Bacteria</taxon>
        <taxon>Pseudomonadati</taxon>
        <taxon>Pseudomonadota</taxon>
        <taxon>Gammaproteobacteria</taxon>
        <taxon>Alteromonadales</taxon>
        <taxon>Alteromonadaceae</taxon>
        <taxon>Alteromonas/Salinimonas group</taxon>
        <taxon>Alteromonas</taxon>
    </lineage>
</organism>
<gene>
    <name evidence="1" type="ORF">BM524_20570</name>
</gene>
<name>A0AAC9JEJ9_9ALTE</name>
<proteinExistence type="predicted"/>
<dbReference type="EMBL" id="CP018025">
    <property type="protein sequence ID" value="APD92303.1"/>
    <property type="molecule type" value="Genomic_DNA"/>
</dbReference>
<dbReference type="AlphaFoldDB" id="A0AAC9JEJ9"/>
<evidence type="ECO:0000313" key="1">
    <source>
        <dbReference type="EMBL" id="APD92303.1"/>
    </source>
</evidence>
<geneLocation type="plasmid" evidence="2">
    <name>pamcp48-600</name>
</geneLocation>
<evidence type="ECO:0000313" key="2">
    <source>
        <dbReference type="Proteomes" id="UP000182101"/>
    </source>
</evidence>
<keyword evidence="1" id="KW-0614">Plasmid</keyword>
<accession>A0AAC9JEJ9</accession>
<dbReference type="GO" id="GO:0003677">
    <property type="term" value="F:DNA binding"/>
    <property type="evidence" value="ECO:0007669"/>
    <property type="project" value="InterPro"/>
</dbReference>
<sequence>MCEEFSPVTNKDEFRRWCARMQLDSKQAAHLLGLSLSNVYKYLDEKEQTPIRGMVSTVCELINMLGEEERVAWVRKQLHSNSALSPWPSKRPISHP</sequence>
<dbReference type="Proteomes" id="UP000182101">
    <property type="component" value="Plasmid pAMCP48-600"/>
</dbReference>